<dbReference type="InterPro" id="IPR011009">
    <property type="entry name" value="Kinase-like_dom_sf"/>
</dbReference>
<dbReference type="EMBL" id="UZAI01006897">
    <property type="protein sequence ID" value="VDO97205.1"/>
    <property type="molecule type" value="Genomic_DNA"/>
</dbReference>
<dbReference type="GO" id="GO:0005634">
    <property type="term" value="C:nucleus"/>
    <property type="evidence" value="ECO:0007669"/>
    <property type="project" value="TreeGrafter"/>
</dbReference>
<evidence type="ECO:0000256" key="5">
    <source>
        <dbReference type="ARBA" id="ARBA00022840"/>
    </source>
</evidence>
<proteinExistence type="predicted"/>
<dbReference type="SUPFAM" id="SSF56112">
    <property type="entry name" value="Protein kinase-like (PK-like)"/>
    <property type="match status" value="1"/>
</dbReference>
<organism evidence="7 8">
    <name type="scientific">Schistosoma margrebowiei</name>
    <dbReference type="NCBI Taxonomy" id="48269"/>
    <lineage>
        <taxon>Eukaryota</taxon>
        <taxon>Metazoa</taxon>
        <taxon>Spiralia</taxon>
        <taxon>Lophotrochozoa</taxon>
        <taxon>Platyhelminthes</taxon>
        <taxon>Trematoda</taxon>
        <taxon>Digenea</taxon>
        <taxon>Strigeidida</taxon>
        <taxon>Schistosomatoidea</taxon>
        <taxon>Schistosomatidae</taxon>
        <taxon>Schistosoma</taxon>
    </lineage>
</organism>
<dbReference type="PROSITE" id="PS50011">
    <property type="entry name" value="PROTEIN_KINASE_DOM"/>
    <property type="match status" value="1"/>
</dbReference>
<dbReference type="GO" id="GO:0004674">
    <property type="term" value="F:protein serine/threonine kinase activity"/>
    <property type="evidence" value="ECO:0007669"/>
    <property type="project" value="UniProtKB-KW"/>
</dbReference>
<reference evidence="7 8" key="1">
    <citation type="submission" date="2018-11" db="EMBL/GenBank/DDBJ databases">
        <authorList>
            <consortium name="Pathogen Informatics"/>
        </authorList>
    </citation>
    <scope>NUCLEOTIDE SEQUENCE [LARGE SCALE GENOMIC DNA]</scope>
    <source>
        <strain evidence="7 8">Zambia</strain>
    </source>
</reference>
<dbReference type="InterPro" id="IPR000719">
    <property type="entry name" value="Prot_kinase_dom"/>
</dbReference>
<dbReference type="GO" id="GO:0005524">
    <property type="term" value="F:ATP binding"/>
    <property type="evidence" value="ECO:0007669"/>
    <property type="project" value="UniProtKB-KW"/>
</dbReference>
<keyword evidence="5" id="KW-0067">ATP-binding</keyword>
<keyword evidence="1" id="KW-0723">Serine/threonine-protein kinase</keyword>
<evidence type="ECO:0000313" key="7">
    <source>
        <dbReference type="EMBL" id="VDO97205.1"/>
    </source>
</evidence>
<dbReference type="STRING" id="48269.A0A183M6Y6"/>
<gene>
    <name evidence="7" type="ORF">SMRZ_LOCUS11811</name>
</gene>
<dbReference type="Pfam" id="PF00069">
    <property type="entry name" value="Pkinase"/>
    <property type="match status" value="1"/>
</dbReference>
<dbReference type="PROSITE" id="PS00108">
    <property type="entry name" value="PROTEIN_KINASE_ST"/>
    <property type="match status" value="1"/>
</dbReference>
<name>A0A183M6Y6_9TREM</name>
<evidence type="ECO:0000256" key="4">
    <source>
        <dbReference type="ARBA" id="ARBA00022777"/>
    </source>
</evidence>
<keyword evidence="2" id="KW-0808">Transferase</keyword>
<dbReference type="InterPro" id="IPR008271">
    <property type="entry name" value="Ser/Thr_kinase_AS"/>
</dbReference>
<dbReference type="PANTHER" id="PTHR24345:SF0">
    <property type="entry name" value="CELL CYCLE SERINE_THREONINE-PROTEIN KINASE CDC5_MSD2"/>
    <property type="match status" value="1"/>
</dbReference>
<evidence type="ECO:0000256" key="2">
    <source>
        <dbReference type="ARBA" id="ARBA00022679"/>
    </source>
</evidence>
<feature type="region of interest" description="Disordered" evidence="6">
    <location>
        <begin position="1"/>
        <end position="22"/>
    </location>
</feature>
<dbReference type="Proteomes" id="UP000277204">
    <property type="component" value="Unassembled WGS sequence"/>
</dbReference>
<keyword evidence="8" id="KW-1185">Reference proteome</keyword>
<dbReference type="PANTHER" id="PTHR24345">
    <property type="entry name" value="SERINE/THREONINE-PROTEIN KINASE PLK"/>
    <property type="match status" value="1"/>
</dbReference>
<evidence type="ECO:0000313" key="8">
    <source>
        <dbReference type="Proteomes" id="UP000277204"/>
    </source>
</evidence>
<dbReference type="AlphaFoldDB" id="A0A183M6Y6"/>
<feature type="compositionally biased region" description="Polar residues" evidence="6">
    <location>
        <begin position="11"/>
        <end position="20"/>
    </location>
</feature>
<protein>
    <submittedName>
        <fullName evidence="7">Uncharacterized protein</fullName>
    </submittedName>
</protein>
<keyword evidence="4" id="KW-0418">Kinase</keyword>
<evidence type="ECO:0000256" key="1">
    <source>
        <dbReference type="ARBA" id="ARBA00022527"/>
    </source>
</evidence>
<keyword evidence="3" id="KW-0547">Nucleotide-binding</keyword>
<dbReference type="Gene3D" id="1.10.510.10">
    <property type="entry name" value="Transferase(Phosphotransferase) domain 1"/>
    <property type="match status" value="1"/>
</dbReference>
<evidence type="ECO:0000256" key="3">
    <source>
        <dbReference type="ARBA" id="ARBA00022741"/>
    </source>
</evidence>
<accession>A0A183M6Y6</accession>
<evidence type="ECO:0000256" key="6">
    <source>
        <dbReference type="SAM" id="MobiDB-lite"/>
    </source>
</evidence>
<sequence>MMKRSKRAVVQSPSSSTPTISRHGLDHSPLFTLCNRDSDNDNSAEHFGLQVSPLFSRSRLLSAICSPLEVDSQPTKGYFSCMSPSCGRDTPSPDGHAYNTDLSDRSIGKGFLSDHLQHSLSYARRMEQRALHISARISQSANLSMSPRLLFTPETCNSSDTADSISGQRKKQSVVDDLNMHSFMTISQQTTSTVERYARLADLCPDLLNRRTVNRFMSQYTPGEKYQEERPIGMNPIFNCNNSSVEMLNEVQALALLQHSNIIRFFGSWYEADSVYTQLELCLGGSLFHLLYPDRQNDTSEAVSIVSTNHIDNEIPGSPSDANRNRLSEKPLIVLASHVLSALHYMHTNWSMVHGDVKPSNILIQLSRPEAYLASAKECIEMDAKRHCHKVSYSVLPILNLLK</sequence>